<dbReference type="AlphaFoldDB" id="A0AAJ8E4V5"/>
<gene>
    <name evidence="1" type="ORF">An15g01570</name>
</gene>
<evidence type="ECO:0000313" key="1">
    <source>
        <dbReference type="RefSeq" id="XP_059607026.1"/>
    </source>
</evidence>
<reference evidence="1" key="1">
    <citation type="submission" date="2025-02" db="EMBL/GenBank/DDBJ databases">
        <authorList>
            <consortium name="NCBI Genome Project"/>
        </authorList>
    </citation>
    <scope>NUCLEOTIDE SEQUENCE</scope>
</reference>
<reference evidence="1" key="2">
    <citation type="submission" date="2025-08" db="UniProtKB">
        <authorList>
            <consortium name="RefSeq"/>
        </authorList>
    </citation>
    <scope>IDENTIFICATION</scope>
</reference>
<proteinExistence type="predicted"/>
<name>A0AAJ8E4V5_ASPNG</name>
<accession>A0AAJ8E4V5</accession>
<dbReference type="RefSeq" id="XP_059607026.1">
    <property type="nucleotide sequence ID" value="XM_059744488.1"/>
</dbReference>
<dbReference type="VEuPathDB" id="FungiDB:An15g01570"/>
<organism evidence="1">
    <name type="scientific">Aspergillus niger</name>
    <dbReference type="NCBI Taxonomy" id="5061"/>
    <lineage>
        <taxon>Eukaryota</taxon>
        <taxon>Fungi</taxon>
        <taxon>Dikarya</taxon>
        <taxon>Ascomycota</taxon>
        <taxon>Pezizomycotina</taxon>
        <taxon>Eurotiomycetes</taxon>
        <taxon>Eurotiomycetidae</taxon>
        <taxon>Eurotiales</taxon>
        <taxon>Aspergillaceae</taxon>
        <taxon>Aspergillus</taxon>
        <taxon>Aspergillus subgen. Circumdati</taxon>
    </lineage>
</organism>
<dbReference type="GeneID" id="84593102"/>
<protein>
    <submittedName>
        <fullName evidence="1">Uncharacterized protein</fullName>
    </submittedName>
</protein>
<dbReference type="KEGG" id="ang:An15g01570"/>
<sequence length="115" mass="12618">MGSTFILNGIATKRKHLLIMAGTRLLQRVALGIVHIAGDDQIYTDYQDDSFAAAWAIQSSILSVATMEVLSNKVVLTYITKQAPRSHGSGGPHDYVVTGGRDLLSLRNHHFADRR</sequence>